<reference evidence="1" key="1">
    <citation type="journal article" date="2020" name="Stud. Mycol.">
        <title>101 Dothideomycetes genomes: a test case for predicting lifestyles and emergence of pathogens.</title>
        <authorList>
            <person name="Haridas S."/>
            <person name="Albert R."/>
            <person name="Binder M."/>
            <person name="Bloem J."/>
            <person name="Labutti K."/>
            <person name="Salamov A."/>
            <person name="Andreopoulos B."/>
            <person name="Baker S."/>
            <person name="Barry K."/>
            <person name="Bills G."/>
            <person name="Bluhm B."/>
            <person name="Cannon C."/>
            <person name="Castanera R."/>
            <person name="Culley D."/>
            <person name="Daum C."/>
            <person name="Ezra D."/>
            <person name="Gonzalez J."/>
            <person name="Henrissat B."/>
            <person name="Kuo A."/>
            <person name="Liang C."/>
            <person name="Lipzen A."/>
            <person name="Lutzoni F."/>
            <person name="Magnuson J."/>
            <person name="Mondo S."/>
            <person name="Nolan M."/>
            <person name="Ohm R."/>
            <person name="Pangilinan J."/>
            <person name="Park H.-J."/>
            <person name="Ramirez L."/>
            <person name="Alfaro M."/>
            <person name="Sun H."/>
            <person name="Tritt A."/>
            <person name="Yoshinaga Y."/>
            <person name="Zwiers L.-H."/>
            <person name="Turgeon B."/>
            <person name="Goodwin S."/>
            <person name="Spatafora J."/>
            <person name="Crous P."/>
            <person name="Grigoriev I."/>
        </authorList>
    </citation>
    <scope>NUCLEOTIDE SEQUENCE</scope>
    <source>
        <strain evidence="1">CBS 122367</strain>
    </source>
</reference>
<proteinExistence type="predicted"/>
<dbReference type="Proteomes" id="UP000799291">
    <property type="component" value="Unassembled WGS sequence"/>
</dbReference>
<dbReference type="AlphaFoldDB" id="A0A6G1IDS0"/>
<dbReference type="EMBL" id="MU005641">
    <property type="protein sequence ID" value="KAF2676049.1"/>
    <property type="molecule type" value="Genomic_DNA"/>
</dbReference>
<organism evidence="1 2">
    <name type="scientific">Lentithecium fluviatile CBS 122367</name>
    <dbReference type="NCBI Taxonomy" id="1168545"/>
    <lineage>
        <taxon>Eukaryota</taxon>
        <taxon>Fungi</taxon>
        <taxon>Dikarya</taxon>
        <taxon>Ascomycota</taxon>
        <taxon>Pezizomycotina</taxon>
        <taxon>Dothideomycetes</taxon>
        <taxon>Pleosporomycetidae</taxon>
        <taxon>Pleosporales</taxon>
        <taxon>Massarineae</taxon>
        <taxon>Lentitheciaceae</taxon>
        <taxon>Lentithecium</taxon>
    </lineage>
</organism>
<accession>A0A6G1IDS0</accession>
<evidence type="ECO:0000313" key="1">
    <source>
        <dbReference type="EMBL" id="KAF2676049.1"/>
    </source>
</evidence>
<evidence type="ECO:0000313" key="2">
    <source>
        <dbReference type="Proteomes" id="UP000799291"/>
    </source>
</evidence>
<keyword evidence="2" id="KW-1185">Reference proteome</keyword>
<sequence length="71" mass="8254">MVSIPIPSSLNDYANLIALYDNDMRYLPARRSALTTSRRSSPPYKALEERKYTDLATKVPREYYNLLHVFS</sequence>
<name>A0A6G1IDS0_9PLEO</name>
<gene>
    <name evidence="1" type="ORF">K458DRAFT_397377</name>
</gene>
<protein>
    <submittedName>
        <fullName evidence="1">Uncharacterized protein</fullName>
    </submittedName>
</protein>